<dbReference type="Proteomes" id="UP000297245">
    <property type="component" value="Unassembled WGS sequence"/>
</dbReference>
<feature type="region of interest" description="Disordered" evidence="1">
    <location>
        <begin position="22"/>
        <end position="55"/>
    </location>
</feature>
<evidence type="ECO:0000313" key="2">
    <source>
        <dbReference type="EMBL" id="THU76688.1"/>
    </source>
</evidence>
<protein>
    <submittedName>
        <fullName evidence="2">Uncharacterized protein</fullName>
    </submittedName>
</protein>
<gene>
    <name evidence="2" type="ORF">K435DRAFT_878848</name>
</gene>
<dbReference type="EMBL" id="ML180759">
    <property type="protein sequence ID" value="THU76688.1"/>
    <property type="molecule type" value="Genomic_DNA"/>
</dbReference>
<sequence length="264" mass="29394">MPHNASLLSNDSTATSILEARKNDGCDGTQSSGRLPSVSSSTSTSRRVELEGQPRNEVSINVLKTSLTNTENETTNRIGSLELAEVKQQRDDAISVQNRLGQRLAEIASFALLVYRGSPIQVFPDVHEIIDVMFTQLFETTIHIRRFEKDDALSSLESLMSQMEILQSFLRRAEATCRLFTGGESGRPENERFLLTHIPPQVVIPSFGLTLDQTRLPFPERRPSQLPNTPPNSPVVSLLSNVNGHKRARPESFEDGEIPAKRRC</sequence>
<name>A0A4S8KN69_DENBC</name>
<accession>A0A4S8KN69</accession>
<reference evidence="2 3" key="1">
    <citation type="journal article" date="2019" name="Nat. Ecol. Evol.">
        <title>Megaphylogeny resolves global patterns of mushroom evolution.</title>
        <authorList>
            <person name="Varga T."/>
            <person name="Krizsan K."/>
            <person name="Foldi C."/>
            <person name="Dima B."/>
            <person name="Sanchez-Garcia M."/>
            <person name="Sanchez-Ramirez S."/>
            <person name="Szollosi G.J."/>
            <person name="Szarkandi J.G."/>
            <person name="Papp V."/>
            <person name="Albert L."/>
            <person name="Andreopoulos W."/>
            <person name="Angelini C."/>
            <person name="Antonin V."/>
            <person name="Barry K.W."/>
            <person name="Bougher N.L."/>
            <person name="Buchanan P."/>
            <person name="Buyck B."/>
            <person name="Bense V."/>
            <person name="Catcheside P."/>
            <person name="Chovatia M."/>
            <person name="Cooper J."/>
            <person name="Damon W."/>
            <person name="Desjardin D."/>
            <person name="Finy P."/>
            <person name="Geml J."/>
            <person name="Haridas S."/>
            <person name="Hughes K."/>
            <person name="Justo A."/>
            <person name="Karasinski D."/>
            <person name="Kautmanova I."/>
            <person name="Kiss B."/>
            <person name="Kocsube S."/>
            <person name="Kotiranta H."/>
            <person name="LaButti K.M."/>
            <person name="Lechner B.E."/>
            <person name="Liimatainen K."/>
            <person name="Lipzen A."/>
            <person name="Lukacs Z."/>
            <person name="Mihaltcheva S."/>
            <person name="Morgado L.N."/>
            <person name="Niskanen T."/>
            <person name="Noordeloos M.E."/>
            <person name="Ohm R.A."/>
            <person name="Ortiz-Santana B."/>
            <person name="Ovrebo C."/>
            <person name="Racz N."/>
            <person name="Riley R."/>
            <person name="Savchenko A."/>
            <person name="Shiryaev A."/>
            <person name="Soop K."/>
            <person name="Spirin V."/>
            <person name="Szebenyi C."/>
            <person name="Tomsovsky M."/>
            <person name="Tulloss R.E."/>
            <person name="Uehling J."/>
            <person name="Grigoriev I.V."/>
            <person name="Vagvolgyi C."/>
            <person name="Papp T."/>
            <person name="Martin F.M."/>
            <person name="Miettinen O."/>
            <person name="Hibbett D.S."/>
            <person name="Nagy L.G."/>
        </authorList>
    </citation>
    <scope>NUCLEOTIDE SEQUENCE [LARGE SCALE GENOMIC DNA]</scope>
    <source>
        <strain evidence="2 3">CBS 962.96</strain>
    </source>
</reference>
<organism evidence="2 3">
    <name type="scientific">Dendrothele bispora (strain CBS 962.96)</name>
    <dbReference type="NCBI Taxonomy" id="1314807"/>
    <lineage>
        <taxon>Eukaryota</taxon>
        <taxon>Fungi</taxon>
        <taxon>Dikarya</taxon>
        <taxon>Basidiomycota</taxon>
        <taxon>Agaricomycotina</taxon>
        <taxon>Agaricomycetes</taxon>
        <taxon>Agaricomycetidae</taxon>
        <taxon>Agaricales</taxon>
        <taxon>Agaricales incertae sedis</taxon>
        <taxon>Dendrothele</taxon>
    </lineage>
</organism>
<feature type="region of interest" description="Disordered" evidence="1">
    <location>
        <begin position="244"/>
        <end position="264"/>
    </location>
</feature>
<evidence type="ECO:0000313" key="3">
    <source>
        <dbReference type="Proteomes" id="UP000297245"/>
    </source>
</evidence>
<keyword evidence="3" id="KW-1185">Reference proteome</keyword>
<proteinExistence type="predicted"/>
<dbReference type="AlphaFoldDB" id="A0A4S8KN69"/>
<evidence type="ECO:0000256" key="1">
    <source>
        <dbReference type="SAM" id="MobiDB-lite"/>
    </source>
</evidence>